<dbReference type="PANTHER" id="PTHR31087:SF131">
    <property type="entry name" value="TRANSLATION INITIATION FACTOR 2B FAMILY PROTEIN, PUTATIVE, EXPRESSED-RELATED"/>
    <property type="match status" value="1"/>
</dbReference>
<reference evidence="2" key="1">
    <citation type="submission" date="2015-07" db="EMBL/GenBank/DDBJ databases">
        <title>Transcriptome Assembly of Anthurium amnicola.</title>
        <authorList>
            <person name="Suzuki J."/>
        </authorList>
    </citation>
    <scope>NUCLEOTIDE SEQUENCE</scope>
</reference>
<gene>
    <name evidence="2" type="primary">At2g38640_7</name>
    <name evidence="2" type="ORF">g.38088</name>
</gene>
<feature type="non-terminal residue" evidence="2">
    <location>
        <position position="1"/>
    </location>
</feature>
<dbReference type="EMBL" id="GDJX01011708">
    <property type="protein sequence ID" value="JAT56228.1"/>
    <property type="molecule type" value="Transcribed_RNA"/>
</dbReference>
<proteinExistence type="inferred from homology"/>
<evidence type="ECO:0000256" key="1">
    <source>
        <dbReference type="ARBA" id="ARBA00005437"/>
    </source>
</evidence>
<dbReference type="SUPFAM" id="SSF54518">
    <property type="entry name" value="Tubby C-terminal domain-like"/>
    <property type="match status" value="1"/>
</dbReference>
<protein>
    <submittedName>
        <fullName evidence="2">Protein LURP-one-related 8</fullName>
    </submittedName>
</protein>
<dbReference type="PANTHER" id="PTHR31087">
    <property type="match status" value="1"/>
</dbReference>
<dbReference type="InterPro" id="IPR038595">
    <property type="entry name" value="LOR_sf"/>
</dbReference>
<dbReference type="InterPro" id="IPR025659">
    <property type="entry name" value="Tubby-like_C"/>
</dbReference>
<comment type="similarity">
    <text evidence="1">Belongs to the LOR family.</text>
</comment>
<dbReference type="Pfam" id="PF04525">
    <property type="entry name" value="LOR"/>
    <property type="match status" value="1"/>
</dbReference>
<dbReference type="InterPro" id="IPR007612">
    <property type="entry name" value="LOR"/>
</dbReference>
<organism evidence="2">
    <name type="scientific">Anthurium amnicola</name>
    <dbReference type="NCBI Taxonomy" id="1678845"/>
    <lineage>
        <taxon>Eukaryota</taxon>
        <taxon>Viridiplantae</taxon>
        <taxon>Streptophyta</taxon>
        <taxon>Embryophyta</taxon>
        <taxon>Tracheophyta</taxon>
        <taxon>Spermatophyta</taxon>
        <taxon>Magnoliopsida</taxon>
        <taxon>Liliopsida</taxon>
        <taxon>Araceae</taxon>
        <taxon>Pothoideae</taxon>
        <taxon>Potheae</taxon>
        <taxon>Anthurium</taxon>
    </lineage>
</organism>
<dbReference type="AlphaFoldDB" id="A0A1D1YNL6"/>
<accession>A0A1D1YNL6</accession>
<sequence>ERERERRLRCIVLPETTPPPAFSRRKMAARVHPNSSTAALPSDAGGGTAVLTVWRKSLLFNCDGFTVFDASGNLLFRVDNYASGNRGEVLLMDATGNPLLTIRRKKLSLGDQWLVYHGEEASNPRFSVKKHVNFRQSKTLAHVTPCATTSGGPGRCSYAVEGSYSQRCCTVLDERRQRVAEIKRKESVGGVGFGGDVFRLVVQPGFEAHVAMAIVILLDQMFR</sequence>
<name>A0A1D1YNL6_9ARAE</name>
<dbReference type="Gene3D" id="2.40.160.200">
    <property type="entry name" value="LURP1-related"/>
    <property type="match status" value="1"/>
</dbReference>
<evidence type="ECO:0000313" key="2">
    <source>
        <dbReference type="EMBL" id="JAT56228.1"/>
    </source>
</evidence>